<feature type="domain" description="NodB homology" evidence="3">
    <location>
        <begin position="97"/>
        <end position="277"/>
    </location>
</feature>
<dbReference type="InterPro" id="IPR050248">
    <property type="entry name" value="Polysacc_deacetylase_ArnD"/>
</dbReference>
<comment type="caution">
    <text evidence="4">The sequence shown here is derived from an EMBL/GenBank/DDBJ whole genome shotgun (WGS) entry which is preliminary data.</text>
</comment>
<evidence type="ECO:0000313" key="5">
    <source>
        <dbReference type="Proteomes" id="UP001519345"/>
    </source>
</evidence>
<feature type="chain" id="PRO_5045402864" evidence="2">
    <location>
        <begin position="21"/>
        <end position="286"/>
    </location>
</feature>
<keyword evidence="2" id="KW-0732">Signal</keyword>
<dbReference type="EMBL" id="JAGGKX010000001">
    <property type="protein sequence ID" value="MBP1968242.1"/>
    <property type="molecule type" value="Genomic_DNA"/>
</dbReference>
<reference evidence="4 5" key="1">
    <citation type="submission" date="2021-03" db="EMBL/GenBank/DDBJ databases">
        <title>Genomic Encyclopedia of Type Strains, Phase IV (KMG-IV): sequencing the most valuable type-strain genomes for metagenomic binning, comparative biology and taxonomic classification.</title>
        <authorList>
            <person name="Goeker M."/>
        </authorList>
    </citation>
    <scope>NUCLEOTIDE SEQUENCE [LARGE SCALE GENOMIC DNA]</scope>
    <source>
        <strain evidence="4 5">DSM 25609</strain>
    </source>
</reference>
<dbReference type="Pfam" id="PF01522">
    <property type="entry name" value="Polysacc_deac_1"/>
    <property type="match status" value="1"/>
</dbReference>
<proteinExistence type="predicted"/>
<evidence type="ECO:0000313" key="4">
    <source>
        <dbReference type="EMBL" id="MBP1968242.1"/>
    </source>
</evidence>
<dbReference type="Proteomes" id="UP001519345">
    <property type="component" value="Unassembled WGS sequence"/>
</dbReference>
<accession>A0ABS4IBD9</accession>
<organism evidence="4 5">
    <name type="scientific">Virgibacillus natechei</name>
    <dbReference type="NCBI Taxonomy" id="1216297"/>
    <lineage>
        <taxon>Bacteria</taxon>
        <taxon>Bacillati</taxon>
        <taxon>Bacillota</taxon>
        <taxon>Bacilli</taxon>
        <taxon>Bacillales</taxon>
        <taxon>Bacillaceae</taxon>
        <taxon>Virgibacillus</taxon>
    </lineage>
</organism>
<dbReference type="PROSITE" id="PS51257">
    <property type="entry name" value="PROKAR_LIPOPROTEIN"/>
    <property type="match status" value="1"/>
</dbReference>
<name>A0ABS4IBD9_9BACI</name>
<protein>
    <submittedName>
        <fullName evidence="4">Peptidoglycan/xylan/chitin deacetylase (PgdA/CDA1 family)</fullName>
    </submittedName>
</protein>
<dbReference type="InterPro" id="IPR002509">
    <property type="entry name" value="NODB_dom"/>
</dbReference>
<dbReference type="PROSITE" id="PS51677">
    <property type="entry name" value="NODB"/>
    <property type="match status" value="1"/>
</dbReference>
<dbReference type="CDD" id="cd10917">
    <property type="entry name" value="CE4_NodB_like_6s_7s"/>
    <property type="match status" value="1"/>
</dbReference>
<evidence type="ECO:0000259" key="3">
    <source>
        <dbReference type="PROSITE" id="PS51677"/>
    </source>
</evidence>
<sequence length="286" mass="32381">MKRSLFYITIALLFVLSACSGNDEPAGGEADSASPNEQKNSEEQVENDNQENNTEEDVEETEEVVESEEAAAETEEPEYEVSENWSVVPIDDASNEEVVLLTIDDAPDEYGLEMAKTLDQLEANAIFFVNGHFLDTPEKEEMLREIDDMGFAIGNHTYSHVTLPEETEEVQKEEIVDLSDRVEEIIGKRPEFFRAPHGANTEYSTQIAEDEGMTVMNWSYGYDWEQDYMDSNALAEIMVQTELLSNGSNLLMHDREWTAEALEDIVDGLRDEGYEIIDPDLIQKPE</sequence>
<dbReference type="PANTHER" id="PTHR10587">
    <property type="entry name" value="GLYCOSYL TRANSFERASE-RELATED"/>
    <property type="match status" value="1"/>
</dbReference>
<feature type="compositionally biased region" description="Acidic residues" evidence="1">
    <location>
        <begin position="43"/>
        <end position="81"/>
    </location>
</feature>
<dbReference type="InterPro" id="IPR011330">
    <property type="entry name" value="Glyco_hydro/deAcase_b/a-brl"/>
</dbReference>
<dbReference type="RefSeq" id="WP_209461470.1">
    <property type="nucleotide sequence ID" value="NZ_CP110224.1"/>
</dbReference>
<keyword evidence="5" id="KW-1185">Reference proteome</keyword>
<gene>
    <name evidence="4" type="ORF">J2Z83_000334</name>
</gene>
<evidence type="ECO:0000256" key="2">
    <source>
        <dbReference type="SAM" id="SignalP"/>
    </source>
</evidence>
<dbReference type="Gene3D" id="3.20.20.370">
    <property type="entry name" value="Glycoside hydrolase/deacetylase"/>
    <property type="match status" value="1"/>
</dbReference>
<feature type="signal peptide" evidence="2">
    <location>
        <begin position="1"/>
        <end position="20"/>
    </location>
</feature>
<evidence type="ECO:0000256" key="1">
    <source>
        <dbReference type="SAM" id="MobiDB-lite"/>
    </source>
</evidence>
<feature type="region of interest" description="Disordered" evidence="1">
    <location>
        <begin position="20"/>
        <end position="84"/>
    </location>
</feature>
<dbReference type="SUPFAM" id="SSF88713">
    <property type="entry name" value="Glycoside hydrolase/deacetylase"/>
    <property type="match status" value="1"/>
</dbReference>